<name>A0ACB9T0Z5_HOLOL</name>
<organism evidence="1 2">
    <name type="scientific">Holotrichia oblita</name>
    <name type="common">Chafer beetle</name>
    <dbReference type="NCBI Taxonomy" id="644536"/>
    <lineage>
        <taxon>Eukaryota</taxon>
        <taxon>Metazoa</taxon>
        <taxon>Ecdysozoa</taxon>
        <taxon>Arthropoda</taxon>
        <taxon>Hexapoda</taxon>
        <taxon>Insecta</taxon>
        <taxon>Pterygota</taxon>
        <taxon>Neoptera</taxon>
        <taxon>Endopterygota</taxon>
        <taxon>Coleoptera</taxon>
        <taxon>Polyphaga</taxon>
        <taxon>Scarabaeiformia</taxon>
        <taxon>Scarabaeidae</taxon>
        <taxon>Melolonthinae</taxon>
        <taxon>Holotrichia</taxon>
    </lineage>
</organism>
<dbReference type="EMBL" id="CM043019">
    <property type="protein sequence ID" value="KAI4460475.1"/>
    <property type="molecule type" value="Genomic_DNA"/>
</dbReference>
<accession>A0ACB9T0Z5</accession>
<reference evidence="1" key="1">
    <citation type="submission" date="2022-04" db="EMBL/GenBank/DDBJ databases">
        <title>Chromosome-scale genome assembly of Holotrichia oblita Faldermann.</title>
        <authorList>
            <person name="Rongchong L."/>
        </authorList>
    </citation>
    <scope>NUCLEOTIDE SEQUENCE</scope>
    <source>
        <strain evidence="1">81SQS9</strain>
    </source>
</reference>
<sequence>MAGVVHSKRSTSGRKQWTLHDGPRLSLKRLRDQLASDGCPESQVVLAKQLLEEQCRKFANCIRCFKRGSDIEIAEYEGDKKENARLGVYWLIKASEQGNIEATGLLKACLESGKGITEQNYMDVKSCITMTQDEKIARKAAREMFASLSNGEEYITSEQLQRRMLAIDRNEKINLMEDALREEANGDLVNNYEEQSSESDEDIDWSQRGDNNEKLTEDHLVSAAINYSHGQLPLVNRILCLSEPNLQALDHIPIMHRPLLHPLLALQILYYKLIKFLGKLSLYALFPIAKSDFQLVLLMFLYSFVSTENVIYFFPLVLYYVTFFVMVLTTFQILQTKREFYDFRIWSGLFITYSGGSMNAEEAEYQFIRNNLKPCWHFFISLMINLMLYPIIAEQYLLQSELAVVAFCLTFMTLFGFMYRKRSKIIYDGLILFSFAINVLAKYPYETDPVVTQGWRFIDLKIPTFASYVIGNGIEFCINFRVLLYAFIPVLFLKISYRQRWRGTYKYFIPHCVTLSWLQIVIISSQGATMFGLLRSTLALVGFVLFLPLVGLTTIFLPAAALTRWLVSTNFVYTLSLFLIFAAIGFLICSILAKTIYHKYTALFQIIFSAISFYFILNSIIIETKLTNSELAMHNDVKPLNYEQYQQFCHQKAWENENILATQIRCTRLEDLPVHWDGYIHDIKISSITNPYKYIFDKLPLILSRYLYCLYGEEINDTCDLNQSQTCHYFYNVIRSYSRCTLDHYNVYTFKIIIRMQSGIWGNSEDLVLIATDYFKNFTLGLNVNDHVWFKGSLKNIFVDGENSSLRPHVLLNEIGCLACHNVELTEVKFTPQVTRYDLQKLLNDIYMGFKFVINILFNPIVIFK</sequence>
<protein>
    <submittedName>
        <fullName evidence="1">Wolframin</fullName>
    </submittedName>
</protein>
<gene>
    <name evidence="1" type="ORF">MML48_5g00020505</name>
</gene>
<evidence type="ECO:0000313" key="2">
    <source>
        <dbReference type="Proteomes" id="UP001056778"/>
    </source>
</evidence>
<comment type="caution">
    <text evidence="1">The sequence shown here is derived from an EMBL/GenBank/DDBJ whole genome shotgun (WGS) entry which is preliminary data.</text>
</comment>
<proteinExistence type="predicted"/>
<dbReference type="Proteomes" id="UP001056778">
    <property type="component" value="Chromosome 5"/>
</dbReference>
<keyword evidence="2" id="KW-1185">Reference proteome</keyword>
<evidence type="ECO:0000313" key="1">
    <source>
        <dbReference type="EMBL" id="KAI4460475.1"/>
    </source>
</evidence>